<accession>A0ABX2QLZ1</accession>
<evidence type="ECO:0000313" key="4">
    <source>
        <dbReference type="Proteomes" id="UP000659172"/>
    </source>
</evidence>
<gene>
    <name evidence="3" type="ORF">HV823_26275</name>
</gene>
<sequence>MNNFLTTTALTLVLLGGNAYAANMAPITMYEQQATDIQASNFIGMRIYATEAQLSNDMTVKQGANKDWDDIGEVNDVILSRDGAVKAVVLGVGGFLGMGEKDVAIPMESVKFVKDGDDADDFFLVVNLNKQMLTDAPAYRARMEKADAAMTTKSDATVNSAAVPQGGTILVRPDIKRDGYRNAETAELTSETLTGASVYGANDEDIGDVVKLILNSDGSVKQMVLDIGGFLGMGEHRIAVNLDQVSIVRNDSGDDVRVYIDATKETLKAQPAYNEG</sequence>
<protein>
    <submittedName>
        <fullName evidence="3">PRC-barrel domain-containing protein</fullName>
    </submittedName>
</protein>
<dbReference type="Proteomes" id="UP000659172">
    <property type="component" value="Unassembled WGS sequence"/>
</dbReference>
<organism evidence="3 4">
    <name type="scientific">Mycoplana rhizolycopersici</name>
    <dbReference type="NCBI Taxonomy" id="2746702"/>
    <lineage>
        <taxon>Bacteria</taxon>
        <taxon>Pseudomonadati</taxon>
        <taxon>Pseudomonadota</taxon>
        <taxon>Alphaproteobacteria</taxon>
        <taxon>Hyphomicrobiales</taxon>
        <taxon>Rhizobiaceae</taxon>
        <taxon>Mycoplana</taxon>
    </lineage>
</organism>
<dbReference type="Pfam" id="PF05239">
    <property type="entry name" value="PRC"/>
    <property type="match status" value="2"/>
</dbReference>
<dbReference type="Gene3D" id="2.30.30.240">
    <property type="entry name" value="PRC-barrel domain"/>
    <property type="match status" value="2"/>
</dbReference>
<dbReference type="InterPro" id="IPR027275">
    <property type="entry name" value="PRC-brl_dom"/>
</dbReference>
<reference evidence="3 4" key="1">
    <citation type="submission" date="2020-06" db="EMBL/GenBank/DDBJ databases">
        <title>Rhizobium sp.nov. isolated from the tomato plant.</title>
        <authorList>
            <person name="Thin K.K."/>
            <person name="Zhang X."/>
            <person name="He S."/>
        </authorList>
    </citation>
    <scope>NUCLEOTIDE SEQUENCE [LARGE SCALE GENOMIC DNA]</scope>
    <source>
        <strain evidence="3 4">DBTS2</strain>
    </source>
</reference>
<feature type="chain" id="PRO_5046285643" evidence="1">
    <location>
        <begin position="22"/>
        <end position="276"/>
    </location>
</feature>
<feature type="domain" description="PRC-barrel" evidence="2">
    <location>
        <begin position="37"/>
        <end position="118"/>
    </location>
</feature>
<keyword evidence="1" id="KW-0732">Signal</keyword>
<dbReference type="RefSeq" id="WP_176952613.1">
    <property type="nucleotide sequence ID" value="NZ_JABXYK010000039.1"/>
</dbReference>
<evidence type="ECO:0000256" key="1">
    <source>
        <dbReference type="SAM" id="SignalP"/>
    </source>
</evidence>
<dbReference type="SUPFAM" id="SSF50346">
    <property type="entry name" value="PRC-barrel domain"/>
    <property type="match status" value="2"/>
</dbReference>
<dbReference type="PANTHER" id="PTHR36505">
    <property type="entry name" value="BLR1072 PROTEIN"/>
    <property type="match status" value="1"/>
</dbReference>
<evidence type="ECO:0000259" key="2">
    <source>
        <dbReference type="Pfam" id="PF05239"/>
    </source>
</evidence>
<dbReference type="InterPro" id="IPR011033">
    <property type="entry name" value="PRC_barrel-like_sf"/>
</dbReference>
<feature type="domain" description="PRC-barrel" evidence="2">
    <location>
        <begin position="191"/>
        <end position="266"/>
    </location>
</feature>
<keyword evidence="4" id="KW-1185">Reference proteome</keyword>
<name>A0ABX2QLZ1_9HYPH</name>
<comment type="caution">
    <text evidence="3">The sequence shown here is derived from an EMBL/GenBank/DDBJ whole genome shotgun (WGS) entry which is preliminary data.</text>
</comment>
<feature type="signal peptide" evidence="1">
    <location>
        <begin position="1"/>
        <end position="21"/>
    </location>
</feature>
<proteinExistence type="predicted"/>
<dbReference type="EMBL" id="JABXYK010000039">
    <property type="protein sequence ID" value="NVP58725.1"/>
    <property type="molecule type" value="Genomic_DNA"/>
</dbReference>
<evidence type="ECO:0000313" key="3">
    <source>
        <dbReference type="EMBL" id="NVP58725.1"/>
    </source>
</evidence>
<dbReference type="PANTHER" id="PTHR36505:SF1">
    <property type="entry name" value="BLR1072 PROTEIN"/>
    <property type="match status" value="1"/>
</dbReference>